<dbReference type="GeneID" id="24310558"/>
<dbReference type="Proteomes" id="UP001282288">
    <property type="component" value="Unassembled WGS sequence"/>
</dbReference>
<dbReference type="InterPro" id="IPR035396">
    <property type="entry name" value="Bac_rhamnosid6H"/>
</dbReference>
<dbReference type="InterPro" id="IPR008928">
    <property type="entry name" value="6-hairpin_glycosidase_sf"/>
</dbReference>
<feature type="domain" description="Alpha-L-rhamnosidase concanavalin-like" evidence="4">
    <location>
        <begin position="321"/>
        <end position="419"/>
    </location>
</feature>
<comment type="catalytic activity">
    <reaction evidence="1">
        <text>Hydrolysis of terminal non-reducing alpha-L-rhamnose residues in alpha-L-rhamnosides.</text>
        <dbReference type="EC" id="3.2.1.40"/>
    </reaction>
</comment>
<evidence type="ECO:0000259" key="7">
    <source>
        <dbReference type="Pfam" id="PF17390"/>
    </source>
</evidence>
<dbReference type="Proteomes" id="UP001272987">
    <property type="component" value="Unassembled WGS sequence"/>
</dbReference>
<dbReference type="InterPro" id="IPR035398">
    <property type="entry name" value="Bac_rhamnosid_C"/>
</dbReference>
<evidence type="ECO:0000313" key="11">
    <source>
        <dbReference type="Proteomes" id="UP001282288"/>
    </source>
</evidence>
<evidence type="ECO:0000259" key="5">
    <source>
        <dbReference type="Pfam" id="PF08531"/>
    </source>
</evidence>
<organism evidence="8 11">
    <name type="scientific">Streptomyces acidiscabies</name>
    <dbReference type="NCBI Taxonomy" id="42234"/>
    <lineage>
        <taxon>Bacteria</taxon>
        <taxon>Bacillati</taxon>
        <taxon>Actinomycetota</taxon>
        <taxon>Actinomycetes</taxon>
        <taxon>Kitasatosporales</taxon>
        <taxon>Streptomycetaceae</taxon>
        <taxon>Streptomyces</taxon>
    </lineage>
</organism>
<protein>
    <recommendedName>
        <fullName evidence="2">alpha-L-rhamnosidase</fullName>
        <ecNumber evidence="2">3.2.1.40</ecNumber>
    </recommendedName>
</protein>
<dbReference type="RefSeq" id="WP_010353110.1">
    <property type="nucleotide sequence ID" value="NZ_BCMK01000083.1"/>
</dbReference>
<evidence type="ECO:0000313" key="9">
    <source>
        <dbReference type="EMBL" id="MDX3019523.1"/>
    </source>
</evidence>
<reference evidence="8 10" key="1">
    <citation type="journal article" date="2023" name="Microb. Genom.">
        <title>Mesoterricola silvestris gen. nov., sp. nov., Mesoterricola sediminis sp. nov., Geothrix oryzae sp. nov., Geothrix edaphica sp. nov., Geothrix rubra sp. nov., and Geothrix limicola sp. nov., six novel members of Acidobacteriota isolated from soils.</title>
        <authorList>
            <person name="Weisberg A.J."/>
            <person name="Pearce E."/>
            <person name="Kramer C.G."/>
            <person name="Chang J.H."/>
            <person name="Clarke C.R."/>
        </authorList>
    </citation>
    <scope>NUCLEOTIDE SEQUENCE</scope>
    <source>
        <strain evidence="9 10">NB05-1H</strain>
        <strain evidence="8">NRRL_B-16521</strain>
    </source>
</reference>
<dbReference type="AlphaFoldDB" id="A0AAP6B921"/>
<proteinExistence type="predicted"/>
<keyword evidence="3 8" id="KW-0378">Hydrolase</keyword>
<feature type="domain" description="Alpha-L-rhamnosidase C-terminal" evidence="7">
    <location>
        <begin position="772"/>
        <end position="839"/>
    </location>
</feature>
<name>A0AAP6B921_9ACTN</name>
<evidence type="ECO:0000256" key="2">
    <source>
        <dbReference type="ARBA" id="ARBA00012652"/>
    </source>
</evidence>
<dbReference type="PANTHER" id="PTHR33307:SF6">
    <property type="entry name" value="ALPHA-RHAMNOSIDASE (EUROFUNG)-RELATED"/>
    <property type="match status" value="1"/>
</dbReference>
<evidence type="ECO:0000313" key="8">
    <source>
        <dbReference type="EMBL" id="MDX2960172.1"/>
    </source>
</evidence>
<dbReference type="GO" id="GO:0030596">
    <property type="term" value="F:alpha-L-rhamnosidase activity"/>
    <property type="evidence" value="ECO:0007669"/>
    <property type="project" value="UniProtKB-EC"/>
</dbReference>
<evidence type="ECO:0000256" key="1">
    <source>
        <dbReference type="ARBA" id="ARBA00001445"/>
    </source>
</evidence>
<dbReference type="Pfam" id="PF08531">
    <property type="entry name" value="Bac_rhamnosid_N"/>
    <property type="match status" value="1"/>
</dbReference>
<accession>A0AAP6B921</accession>
<dbReference type="InterPro" id="IPR016007">
    <property type="entry name" value="Alpha_rhamnosid"/>
</dbReference>
<dbReference type="Gene3D" id="2.60.40.10">
    <property type="entry name" value="Immunoglobulins"/>
    <property type="match status" value="1"/>
</dbReference>
<evidence type="ECO:0000259" key="6">
    <source>
        <dbReference type="Pfam" id="PF17389"/>
    </source>
</evidence>
<dbReference type="EC" id="3.2.1.40" evidence="2"/>
<dbReference type="InterPro" id="IPR012341">
    <property type="entry name" value="6hp_glycosidase-like_sf"/>
</dbReference>
<dbReference type="Pfam" id="PF05592">
    <property type="entry name" value="Bac_rhamnosid"/>
    <property type="match status" value="1"/>
</dbReference>
<dbReference type="EMBL" id="JARAWC010000006">
    <property type="protein sequence ID" value="MDX2960172.1"/>
    <property type="molecule type" value="Genomic_DNA"/>
</dbReference>
<evidence type="ECO:0000313" key="10">
    <source>
        <dbReference type="Proteomes" id="UP001272987"/>
    </source>
</evidence>
<dbReference type="GO" id="GO:0005975">
    <property type="term" value="P:carbohydrate metabolic process"/>
    <property type="evidence" value="ECO:0007669"/>
    <property type="project" value="InterPro"/>
</dbReference>
<feature type="domain" description="Bacterial alpha-L-rhamnosidase N-terminal" evidence="5">
    <location>
        <begin position="150"/>
        <end position="307"/>
    </location>
</feature>
<dbReference type="EMBL" id="JARAWP010000009">
    <property type="protein sequence ID" value="MDX3019523.1"/>
    <property type="molecule type" value="Genomic_DNA"/>
</dbReference>
<dbReference type="Gene3D" id="1.50.10.10">
    <property type="match status" value="1"/>
</dbReference>
<dbReference type="Pfam" id="PF17389">
    <property type="entry name" value="Bac_rhamnosid6H"/>
    <property type="match status" value="1"/>
</dbReference>
<feature type="domain" description="Alpha-L-rhamnosidase six-hairpin glycosidase" evidence="6">
    <location>
        <begin position="423"/>
        <end position="770"/>
    </location>
</feature>
<evidence type="ECO:0000256" key="3">
    <source>
        <dbReference type="ARBA" id="ARBA00022801"/>
    </source>
</evidence>
<gene>
    <name evidence="8" type="ORF">PV399_10670</name>
    <name evidence="9" type="ORF">PV666_16720</name>
</gene>
<keyword evidence="10" id="KW-1185">Reference proteome</keyword>
<dbReference type="InterPro" id="IPR013783">
    <property type="entry name" value="Ig-like_fold"/>
</dbReference>
<dbReference type="Gene3D" id="2.60.120.260">
    <property type="entry name" value="Galactose-binding domain-like"/>
    <property type="match status" value="2"/>
</dbReference>
<dbReference type="PIRSF" id="PIRSF010631">
    <property type="entry name" value="A-rhamnsds"/>
    <property type="match status" value="1"/>
</dbReference>
<dbReference type="PANTHER" id="PTHR33307">
    <property type="entry name" value="ALPHA-RHAMNOSIDASE (EUROFUNG)"/>
    <property type="match status" value="1"/>
</dbReference>
<dbReference type="SUPFAM" id="SSF48208">
    <property type="entry name" value="Six-hairpin glycosidases"/>
    <property type="match status" value="1"/>
</dbReference>
<dbReference type="InterPro" id="IPR013737">
    <property type="entry name" value="Bac_rhamnosid_N"/>
</dbReference>
<dbReference type="Pfam" id="PF25788">
    <property type="entry name" value="Ig_Rha78A_N"/>
    <property type="match status" value="1"/>
</dbReference>
<sequence length="943" mass="102343">MPEALFPTPAVARIRFEHHREPLGIGEARPRLSWTTRTELPGWRQAAYEIQRLAAEGDVVATAEADSDASVLVVWPFDALGSRERVGVRVRVRGTDGAWSGWSEPAFAETGLLHPDDWQARFVSADWDEDAQQDQPATHLRRGFTIRPGVAAARLYTTAHGVYEAELNGSPVGDHVLAPGWTTYGKRLRYQTYDVTALLQVGENNLTALLADGWYRGRLGFTGDKRAVYGDRLAWLAQLEIRYTDGSTDTVTTDADGRWQAAQGPIRRSSLYDGETHDARVEPTGWRGVRVEERDPATLVAPVGPPVRRIEELAPTAVTTSPSGMTIVDFGQNLVGRLRLTVTGEAGQEIVLRHAEVLEDGELATAPLRTAQATDRYILRGGGPETFEPRFTFHGFRYAEITGWPGELNPEDLRAVVIHSDLERTGTFESSDELLNQLHQNVVWGMRGNFLDVPTDCPQRDERLGWTGDIQVFAPTATYLYDSAGFLTSWLADLAADQGENGGVPFVVPKCVDGADTPTAAWGDAATIVPWVLHHAYGDLGVLAAQFESMRGWVDHVASLAGESRLWDSGFQFGDWLDPNAPPGRPDQARTPGEIVATAYFARSAEIVAQAARLLGREADAVRYGALAAEVRQAFASEYVTGAGRMMSDAPTAYALALEFALLPDQAQRAHAGKRLAGLVRAGGYKIGTGFVGTPLICDALAETGHLDAAYRLLLQTEQPSWLHPVTQGATTIWERWDSLLPDGKVNPSGMTSFNHYALGAVADWLHRTVAGLAPAEPGYRKLRLAPRPGGGLDRAQAALLTPYGRAEIAWRLDGEELHVTALVPPNATAQVDLPGPAGAPFDVTAGHHTWTVHLPAPDRPSGPITLDTTLGELMDRPGAMKIFTDTLIRFFPEAAAYIDQSDTESGETTIRDAAAMVPGGPEFLLDLEEQYAAFNAAGASEN</sequence>
<evidence type="ECO:0000259" key="4">
    <source>
        <dbReference type="Pfam" id="PF05592"/>
    </source>
</evidence>
<dbReference type="Pfam" id="PF17390">
    <property type="entry name" value="Bac_rhamnosid_C"/>
    <property type="match status" value="1"/>
</dbReference>
<comment type="caution">
    <text evidence="8">The sequence shown here is derived from an EMBL/GenBank/DDBJ whole genome shotgun (WGS) entry which is preliminary data.</text>
</comment>
<dbReference type="Gene3D" id="2.60.420.10">
    <property type="entry name" value="Maltose phosphorylase, domain 3"/>
    <property type="match status" value="1"/>
</dbReference>
<dbReference type="InterPro" id="IPR008902">
    <property type="entry name" value="Rhamnosid_concanavalin"/>
</dbReference>